<reference evidence="16 17" key="1">
    <citation type="submission" date="2020-11" db="EMBL/GenBank/DDBJ databases">
        <authorList>
            <person name="Wallbank WR R."/>
            <person name="Pardo Diaz C."/>
            <person name="Kozak K."/>
            <person name="Martin S."/>
            <person name="Jiggins C."/>
            <person name="Moest M."/>
            <person name="Warren A I."/>
            <person name="Generalovic N T."/>
            <person name="Byers J.R.P. K."/>
            <person name="Montejo-Kovacevich G."/>
            <person name="Yen C E."/>
        </authorList>
    </citation>
    <scope>NUCLEOTIDE SEQUENCE [LARGE SCALE GENOMIC DNA]</scope>
</reference>
<dbReference type="AlphaFoldDB" id="A0A7R8YLC5"/>
<dbReference type="Gene3D" id="3.40.50.720">
    <property type="entry name" value="NAD(P)-binding Rossmann-like Domain"/>
    <property type="match status" value="1"/>
</dbReference>
<sequence>MLSVGKVGFLGGGKMAQAMMKGLINAGLVEAKSIVASVHPQDLPNIKCVKDLGAEAVVENLPVVKQSDVVFITVKPDVVPQALSEVKSASANKLFLSIAMGITVADLRKNLHENSRIIRIMSNIPITVQAGCSAFVRGSNVTDEDAKLTQQLLKSVGHCEEVNEKLLDMGMPRDVAYRFASQTVLGAAQMVRDSKEHPGKLKDDVTSPGGSTAAGLNYLDKMNFRAAAAGAVEMATLRSKGIIS</sequence>
<dbReference type="GO" id="GO:0055129">
    <property type="term" value="P:L-proline biosynthetic process"/>
    <property type="evidence" value="ECO:0007669"/>
    <property type="project" value="UniProtKB-UniPathway"/>
</dbReference>
<keyword evidence="10" id="KW-0560">Oxidoreductase</keyword>
<dbReference type="PANTHER" id="PTHR11645">
    <property type="entry name" value="PYRROLINE-5-CARBOXYLATE REDUCTASE"/>
    <property type="match status" value="1"/>
</dbReference>
<evidence type="ECO:0000256" key="8">
    <source>
        <dbReference type="ARBA" id="ARBA00022650"/>
    </source>
</evidence>
<dbReference type="FunCoup" id="A0A7R8YLC5">
    <property type="interactions" value="597"/>
</dbReference>
<keyword evidence="6" id="KW-0963">Cytoplasm</keyword>
<evidence type="ECO:0000256" key="3">
    <source>
        <dbReference type="ARBA" id="ARBA00005525"/>
    </source>
</evidence>
<evidence type="ECO:0000313" key="16">
    <source>
        <dbReference type="EMBL" id="CAD7077400.1"/>
    </source>
</evidence>
<evidence type="ECO:0000256" key="4">
    <source>
        <dbReference type="ARBA" id="ARBA00012855"/>
    </source>
</evidence>
<evidence type="ECO:0000256" key="5">
    <source>
        <dbReference type="ARBA" id="ARBA00021413"/>
    </source>
</evidence>
<evidence type="ECO:0000256" key="9">
    <source>
        <dbReference type="ARBA" id="ARBA00022857"/>
    </source>
</evidence>
<dbReference type="InterPro" id="IPR029036">
    <property type="entry name" value="P5CR_dimer"/>
</dbReference>
<dbReference type="Proteomes" id="UP000594454">
    <property type="component" value="Chromosome 1"/>
</dbReference>
<dbReference type="PANTHER" id="PTHR11645:SF62">
    <property type="entry name" value="PYRROLINE-5-CARBOXYLATE REDUCTASE"/>
    <property type="match status" value="1"/>
</dbReference>
<evidence type="ECO:0000256" key="11">
    <source>
        <dbReference type="ARBA" id="ARBA00050547"/>
    </source>
</evidence>
<comment type="catalytic activity">
    <reaction evidence="11">
        <text>L-proline + NAD(+) = (S)-1-pyrroline-5-carboxylate + NADH + 2 H(+)</text>
        <dbReference type="Rhea" id="RHEA:14105"/>
        <dbReference type="ChEBI" id="CHEBI:15378"/>
        <dbReference type="ChEBI" id="CHEBI:17388"/>
        <dbReference type="ChEBI" id="CHEBI:57540"/>
        <dbReference type="ChEBI" id="CHEBI:57945"/>
        <dbReference type="ChEBI" id="CHEBI:60039"/>
        <dbReference type="EC" id="1.5.1.2"/>
    </reaction>
</comment>
<dbReference type="EMBL" id="LR899009">
    <property type="protein sequence ID" value="CAD7077400.1"/>
    <property type="molecule type" value="Genomic_DNA"/>
</dbReference>
<evidence type="ECO:0000256" key="2">
    <source>
        <dbReference type="ARBA" id="ARBA00005205"/>
    </source>
</evidence>
<dbReference type="InterPro" id="IPR053790">
    <property type="entry name" value="P5CR-like_CS"/>
</dbReference>
<feature type="domain" description="Pyrroline-5-carboxylate reductase dimerisation" evidence="15">
    <location>
        <begin position="160"/>
        <end position="240"/>
    </location>
</feature>
<dbReference type="FunFam" id="3.40.50.720:FF:000190">
    <property type="entry name" value="Pyrroline-5-carboxylate reductase"/>
    <property type="match status" value="1"/>
</dbReference>
<dbReference type="SUPFAM" id="SSF48179">
    <property type="entry name" value="6-phosphogluconate dehydrogenase C-terminal domain-like"/>
    <property type="match status" value="1"/>
</dbReference>
<keyword evidence="17" id="KW-1185">Reference proteome</keyword>
<dbReference type="InParanoid" id="A0A7R8YLC5"/>
<dbReference type="InterPro" id="IPR028939">
    <property type="entry name" value="P5C_Rdtase_cat_N"/>
</dbReference>
<organism evidence="16 17">
    <name type="scientific">Hermetia illucens</name>
    <name type="common">Black soldier fly</name>
    <dbReference type="NCBI Taxonomy" id="343691"/>
    <lineage>
        <taxon>Eukaryota</taxon>
        <taxon>Metazoa</taxon>
        <taxon>Ecdysozoa</taxon>
        <taxon>Arthropoda</taxon>
        <taxon>Hexapoda</taxon>
        <taxon>Insecta</taxon>
        <taxon>Pterygota</taxon>
        <taxon>Neoptera</taxon>
        <taxon>Endopterygota</taxon>
        <taxon>Diptera</taxon>
        <taxon>Brachycera</taxon>
        <taxon>Stratiomyomorpha</taxon>
        <taxon>Stratiomyidae</taxon>
        <taxon>Hermetiinae</taxon>
        <taxon>Hermetia</taxon>
    </lineage>
</organism>
<evidence type="ECO:0000259" key="15">
    <source>
        <dbReference type="Pfam" id="PF14748"/>
    </source>
</evidence>
<dbReference type="EC" id="1.5.1.2" evidence="4"/>
<dbReference type="GO" id="GO:0005737">
    <property type="term" value="C:cytoplasm"/>
    <property type="evidence" value="ECO:0007669"/>
    <property type="project" value="UniProtKB-SubCell"/>
</dbReference>
<dbReference type="SUPFAM" id="SSF51735">
    <property type="entry name" value="NAD(P)-binding Rossmann-fold domains"/>
    <property type="match status" value="1"/>
</dbReference>
<comment type="catalytic activity">
    <reaction evidence="12">
        <text>L-proline + NADP(+) = (S)-1-pyrroline-5-carboxylate + NADPH + 2 H(+)</text>
        <dbReference type="Rhea" id="RHEA:14109"/>
        <dbReference type="ChEBI" id="CHEBI:15378"/>
        <dbReference type="ChEBI" id="CHEBI:17388"/>
        <dbReference type="ChEBI" id="CHEBI:57783"/>
        <dbReference type="ChEBI" id="CHEBI:58349"/>
        <dbReference type="ChEBI" id="CHEBI:60039"/>
        <dbReference type="EC" id="1.5.1.2"/>
    </reaction>
</comment>
<comment type="similarity">
    <text evidence="3">Belongs to the pyrroline-5-carboxylate reductase family.</text>
</comment>
<gene>
    <name evidence="16" type="ORF">HERILL_LOCUS750</name>
</gene>
<keyword evidence="9 13" id="KW-0521">NADP</keyword>
<evidence type="ECO:0000256" key="10">
    <source>
        <dbReference type="ARBA" id="ARBA00023002"/>
    </source>
</evidence>
<dbReference type="FunFam" id="1.10.3730.10:FF:000001">
    <property type="entry name" value="Pyrroline-5-carboxylate reductase"/>
    <property type="match status" value="1"/>
</dbReference>
<evidence type="ECO:0000256" key="13">
    <source>
        <dbReference type="PIRSR" id="PIRSR000193-1"/>
    </source>
</evidence>
<dbReference type="Gene3D" id="1.10.3730.10">
    <property type="entry name" value="ProC C-terminal domain-like"/>
    <property type="match status" value="1"/>
</dbReference>
<dbReference type="InterPro" id="IPR008927">
    <property type="entry name" value="6-PGluconate_DH-like_C_sf"/>
</dbReference>
<dbReference type="PROSITE" id="PS00521">
    <property type="entry name" value="P5CR"/>
    <property type="match status" value="1"/>
</dbReference>
<keyword evidence="7" id="KW-0028">Amino-acid biosynthesis</keyword>
<dbReference type="InterPro" id="IPR036291">
    <property type="entry name" value="NAD(P)-bd_dom_sf"/>
</dbReference>
<evidence type="ECO:0000256" key="7">
    <source>
        <dbReference type="ARBA" id="ARBA00022605"/>
    </source>
</evidence>
<evidence type="ECO:0000313" key="17">
    <source>
        <dbReference type="Proteomes" id="UP000594454"/>
    </source>
</evidence>
<evidence type="ECO:0000259" key="14">
    <source>
        <dbReference type="Pfam" id="PF03807"/>
    </source>
</evidence>
<feature type="domain" description="Pyrroline-5-carboxylate reductase catalytic N-terminal" evidence="14">
    <location>
        <begin position="6"/>
        <end position="100"/>
    </location>
</feature>
<dbReference type="UniPathway" id="UPA00098">
    <property type="reaction ID" value="UER00361"/>
</dbReference>
<dbReference type="OrthoDB" id="10263291at2759"/>
<keyword evidence="8" id="KW-0641">Proline biosynthesis</keyword>
<name>A0A7R8YLC5_HERIL</name>
<evidence type="ECO:0000256" key="6">
    <source>
        <dbReference type="ARBA" id="ARBA00022490"/>
    </source>
</evidence>
<dbReference type="HAMAP" id="MF_01925">
    <property type="entry name" value="P5C_reductase"/>
    <property type="match status" value="1"/>
</dbReference>
<dbReference type="PIRSF" id="PIRSF000193">
    <property type="entry name" value="Pyrrol-5-carb_rd"/>
    <property type="match status" value="1"/>
</dbReference>
<dbReference type="Pfam" id="PF14748">
    <property type="entry name" value="P5CR_dimer"/>
    <property type="match status" value="1"/>
</dbReference>
<comment type="pathway">
    <text evidence="2">Amino-acid biosynthesis; L-proline biosynthesis; L-proline from L-glutamate 5-semialdehyde: step 1/1.</text>
</comment>
<evidence type="ECO:0000256" key="1">
    <source>
        <dbReference type="ARBA" id="ARBA00004496"/>
    </source>
</evidence>
<protein>
    <recommendedName>
        <fullName evidence="5">Pyrroline-5-carboxylate reductase</fullName>
        <ecNumber evidence="4">1.5.1.2</ecNumber>
    </recommendedName>
</protein>
<accession>A0A7R8YLC5</accession>
<evidence type="ECO:0000256" key="12">
    <source>
        <dbReference type="ARBA" id="ARBA00052690"/>
    </source>
</evidence>
<feature type="binding site" evidence="13">
    <location>
        <begin position="10"/>
        <end position="15"/>
    </location>
    <ligand>
        <name>NADP(+)</name>
        <dbReference type="ChEBI" id="CHEBI:58349"/>
    </ligand>
</feature>
<dbReference type="Pfam" id="PF03807">
    <property type="entry name" value="F420_oxidored"/>
    <property type="match status" value="1"/>
</dbReference>
<feature type="binding site" evidence="13">
    <location>
        <position position="60"/>
    </location>
    <ligand>
        <name>NADPH</name>
        <dbReference type="ChEBI" id="CHEBI:57783"/>
    </ligand>
</feature>
<proteinExistence type="inferred from homology"/>
<comment type="subcellular location">
    <subcellularLocation>
        <location evidence="1">Cytoplasm</location>
    </subcellularLocation>
</comment>
<dbReference type="GO" id="GO:0004735">
    <property type="term" value="F:pyrroline-5-carboxylate reductase activity"/>
    <property type="evidence" value="ECO:0007669"/>
    <property type="project" value="UniProtKB-EC"/>
</dbReference>
<dbReference type="InterPro" id="IPR000304">
    <property type="entry name" value="Pyrroline-COOH_reductase"/>
</dbReference>